<dbReference type="RefSeq" id="WP_229382590.1">
    <property type="nucleotide sequence ID" value="NZ_JAGTTN010000001.1"/>
</dbReference>
<name>A0A9X1LS82_9MICO</name>
<evidence type="ECO:0008006" key="3">
    <source>
        <dbReference type="Google" id="ProtNLM"/>
    </source>
</evidence>
<dbReference type="AlphaFoldDB" id="A0A9X1LS82"/>
<protein>
    <recommendedName>
        <fullName evidence="3">DUF4878 domain-containing protein</fullName>
    </recommendedName>
</protein>
<accession>A0A9X1LS82</accession>
<comment type="caution">
    <text evidence="1">The sequence shown here is derived from an EMBL/GenBank/DDBJ whole genome shotgun (WGS) entry which is preliminary data.</text>
</comment>
<dbReference type="EMBL" id="JAGTTN010000001">
    <property type="protein sequence ID" value="MCC2030683.1"/>
    <property type="molecule type" value="Genomic_DNA"/>
</dbReference>
<evidence type="ECO:0000313" key="1">
    <source>
        <dbReference type="EMBL" id="MCC2030683.1"/>
    </source>
</evidence>
<gene>
    <name evidence="1" type="ORF">KEC57_00620</name>
</gene>
<organism evidence="1 2">
    <name type="scientific">Microbacterium allomyrinae</name>
    <dbReference type="NCBI Taxonomy" id="2830666"/>
    <lineage>
        <taxon>Bacteria</taxon>
        <taxon>Bacillati</taxon>
        <taxon>Actinomycetota</taxon>
        <taxon>Actinomycetes</taxon>
        <taxon>Micrococcales</taxon>
        <taxon>Microbacteriaceae</taxon>
        <taxon>Microbacterium</taxon>
    </lineage>
</organism>
<keyword evidence="2" id="KW-1185">Reference proteome</keyword>
<evidence type="ECO:0000313" key="2">
    <source>
        <dbReference type="Proteomes" id="UP001139354"/>
    </source>
</evidence>
<sequence length="298" mass="30079">MKRAAVVGVVVGSIVVTAGAAAAIWSLTRPPSIHTAAETYLNALSTGDFDAIEPMLPEGTTQVGTLEAAFAGASARIADISFETRADGSVTADATLAGEHATIGFALTQHDGRWVLGSDALAHLEVSTTMGDSVRIGGALVPAGIVRLLPAEYPVSAAPAGIVRGEATAAVTGESSAAVALEASLSSGATALAQEQIEAYAGVCAEPATTVPDHCGIVVPWAADLSALDAVAFRIDRLPSVMIAADGATFDATGGVLIATARGTALDGTAASFTYRAEDWSLRGSIRFDGDEMVLAVR</sequence>
<dbReference type="Proteomes" id="UP001139354">
    <property type="component" value="Unassembled WGS sequence"/>
</dbReference>
<reference evidence="1" key="1">
    <citation type="submission" date="2021-04" db="EMBL/GenBank/DDBJ databases">
        <title>Microbacterium tenobrionis sp. nov. and Microbacterium allomyrinae sp. nov., isolated from larvae of Tenobrio molitor and Allomyrina dichotoma, respectively.</title>
        <authorList>
            <person name="Lee S.D."/>
        </authorList>
    </citation>
    <scope>NUCLEOTIDE SEQUENCE</scope>
    <source>
        <strain evidence="1">BWT-G7</strain>
    </source>
</reference>
<proteinExistence type="predicted"/>